<reference evidence="9 10" key="1">
    <citation type="submission" date="2020-04" db="EMBL/GenBank/DDBJ databases">
        <title>Perkinsus olseni comparative genomics.</title>
        <authorList>
            <person name="Bogema D.R."/>
        </authorList>
    </citation>
    <scope>NUCLEOTIDE SEQUENCE [LARGE SCALE GENOMIC DNA]</scope>
    <source>
        <strain evidence="9">ATCC PRA-205</strain>
    </source>
</reference>
<evidence type="ECO:0000256" key="5">
    <source>
        <dbReference type="ARBA" id="ARBA00022840"/>
    </source>
</evidence>
<dbReference type="EC" id="3.6.4.13" evidence="1"/>
<feature type="region of interest" description="Disordered" evidence="8">
    <location>
        <begin position="145"/>
        <end position="169"/>
    </location>
</feature>
<dbReference type="GO" id="GO:0005524">
    <property type="term" value="F:ATP binding"/>
    <property type="evidence" value="ECO:0007669"/>
    <property type="project" value="UniProtKB-KW"/>
</dbReference>
<feature type="compositionally biased region" description="Polar residues" evidence="8">
    <location>
        <begin position="148"/>
        <end position="159"/>
    </location>
</feature>
<dbReference type="Gene3D" id="3.40.50.300">
    <property type="entry name" value="P-loop containing nucleotide triphosphate hydrolases"/>
    <property type="match status" value="1"/>
</dbReference>
<accession>A0A7J6SHS8</accession>
<dbReference type="GO" id="GO:0016787">
    <property type="term" value="F:hydrolase activity"/>
    <property type="evidence" value="ECO:0007669"/>
    <property type="project" value="UniProtKB-KW"/>
</dbReference>
<dbReference type="InterPro" id="IPR027417">
    <property type="entry name" value="P-loop_NTPase"/>
</dbReference>
<protein>
    <recommendedName>
        <fullName evidence="1">RNA helicase</fullName>
        <ecNumber evidence="1">3.6.4.13</ecNumber>
    </recommendedName>
</protein>
<dbReference type="AlphaFoldDB" id="A0A7J6SHS8"/>
<name>A0A7J6SHS8_PEROL</name>
<comment type="caution">
    <text evidence="9">The sequence shown here is derived from an EMBL/GenBank/DDBJ whole genome shotgun (WGS) entry which is preliminary data.</text>
</comment>
<sequence length="225" mass="26281">MYDFPYTLADYIHRVGRTARAGRAGRVTVLFRKKNLPVVRKIQEASRASRPLDVRFASKSITKILKLEKLKQDLETKKVKLKKRSAYDWYLARRKKMGLPPRDNLCGPAKRAVIQEWRQRYRMDKKLVELVSRGRLKKGEVLPAMPDQNVTHSDSQEQSVLKRDSDTGSMLRVNVRRSERLLMKKGLLDRPDDEDSHVEIRDVQVGDGIVLPKKERTKRENRMVF</sequence>
<dbReference type="PANTHER" id="PTHR47959:SF15">
    <property type="entry name" value="RNA HELICASE"/>
    <property type="match status" value="1"/>
</dbReference>
<keyword evidence="3" id="KW-0378">Hydrolase</keyword>
<evidence type="ECO:0000256" key="4">
    <source>
        <dbReference type="ARBA" id="ARBA00022806"/>
    </source>
</evidence>
<evidence type="ECO:0000256" key="3">
    <source>
        <dbReference type="ARBA" id="ARBA00022801"/>
    </source>
</evidence>
<gene>
    <name evidence="9" type="ORF">FOZ62_010823</name>
</gene>
<dbReference type="GO" id="GO:0005829">
    <property type="term" value="C:cytosol"/>
    <property type="evidence" value="ECO:0007669"/>
    <property type="project" value="TreeGrafter"/>
</dbReference>
<dbReference type="InterPro" id="IPR050079">
    <property type="entry name" value="DEAD_box_RNA_helicase"/>
</dbReference>
<evidence type="ECO:0000256" key="8">
    <source>
        <dbReference type="SAM" id="MobiDB-lite"/>
    </source>
</evidence>
<evidence type="ECO:0000256" key="6">
    <source>
        <dbReference type="ARBA" id="ARBA00022884"/>
    </source>
</evidence>
<dbReference type="GO" id="GO:0003724">
    <property type="term" value="F:RNA helicase activity"/>
    <property type="evidence" value="ECO:0007669"/>
    <property type="project" value="UniProtKB-EC"/>
</dbReference>
<organism evidence="9 10">
    <name type="scientific">Perkinsus olseni</name>
    <name type="common">Perkinsus atlanticus</name>
    <dbReference type="NCBI Taxonomy" id="32597"/>
    <lineage>
        <taxon>Eukaryota</taxon>
        <taxon>Sar</taxon>
        <taxon>Alveolata</taxon>
        <taxon>Perkinsozoa</taxon>
        <taxon>Perkinsea</taxon>
        <taxon>Perkinsida</taxon>
        <taxon>Perkinsidae</taxon>
        <taxon>Perkinsus</taxon>
    </lineage>
</organism>
<keyword evidence="6" id="KW-0694">RNA-binding</keyword>
<keyword evidence="5" id="KW-0067">ATP-binding</keyword>
<dbReference type="GO" id="GO:0003723">
    <property type="term" value="F:RNA binding"/>
    <property type="evidence" value="ECO:0007669"/>
    <property type="project" value="UniProtKB-KW"/>
</dbReference>
<proteinExistence type="predicted"/>
<dbReference type="PANTHER" id="PTHR47959">
    <property type="entry name" value="ATP-DEPENDENT RNA HELICASE RHLE-RELATED"/>
    <property type="match status" value="1"/>
</dbReference>
<keyword evidence="2" id="KW-0547">Nucleotide-binding</keyword>
<dbReference type="Proteomes" id="UP000574390">
    <property type="component" value="Unassembled WGS sequence"/>
</dbReference>
<evidence type="ECO:0000313" key="9">
    <source>
        <dbReference type="EMBL" id="KAF4732534.1"/>
    </source>
</evidence>
<keyword evidence="4" id="KW-0347">Helicase</keyword>
<dbReference type="EMBL" id="JABANM010014502">
    <property type="protein sequence ID" value="KAF4732534.1"/>
    <property type="molecule type" value="Genomic_DNA"/>
</dbReference>
<evidence type="ECO:0000313" key="10">
    <source>
        <dbReference type="Proteomes" id="UP000574390"/>
    </source>
</evidence>
<evidence type="ECO:0000256" key="1">
    <source>
        <dbReference type="ARBA" id="ARBA00012552"/>
    </source>
</evidence>
<evidence type="ECO:0000256" key="2">
    <source>
        <dbReference type="ARBA" id="ARBA00022741"/>
    </source>
</evidence>
<comment type="catalytic activity">
    <reaction evidence="7">
        <text>ATP + H2O = ADP + phosphate + H(+)</text>
        <dbReference type="Rhea" id="RHEA:13065"/>
        <dbReference type="ChEBI" id="CHEBI:15377"/>
        <dbReference type="ChEBI" id="CHEBI:15378"/>
        <dbReference type="ChEBI" id="CHEBI:30616"/>
        <dbReference type="ChEBI" id="CHEBI:43474"/>
        <dbReference type="ChEBI" id="CHEBI:456216"/>
        <dbReference type="EC" id="3.6.4.13"/>
    </reaction>
</comment>
<dbReference type="SUPFAM" id="SSF52540">
    <property type="entry name" value="P-loop containing nucleoside triphosphate hydrolases"/>
    <property type="match status" value="1"/>
</dbReference>
<evidence type="ECO:0000256" key="7">
    <source>
        <dbReference type="ARBA" id="ARBA00047984"/>
    </source>
</evidence>